<comment type="caution">
    <text evidence="7">The sequence shown here is derived from an EMBL/GenBank/DDBJ whole genome shotgun (WGS) entry which is preliminary data.</text>
</comment>
<evidence type="ECO:0000256" key="2">
    <source>
        <dbReference type="ARBA" id="ARBA00023136"/>
    </source>
</evidence>
<dbReference type="InterPro" id="IPR051275">
    <property type="entry name" value="Cell_adhesion_signaling"/>
</dbReference>
<evidence type="ECO:0000256" key="4">
    <source>
        <dbReference type="ARBA" id="ARBA00023180"/>
    </source>
</evidence>
<evidence type="ECO:0000259" key="6">
    <source>
        <dbReference type="PROSITE" id="PS50835"/>
    </source>
</evidence>
<feature type="domain" description="Ig-like" evidence="6">
    <location>
        <begin position="5"/>
        <end position="79"/>
    </location>
</feature>
<dbReference type="PROSITE" id="PS50835">
    <property type="entry name" value="IG_LIKE"/>
    <property type="match status" value="1"/>
</dbReference>
<dbReference type="InterPro" id="IPR003599">
    <property type="entry name" value="Ig_sub"/>
</dbReference>
<keyword evidence="4" id="KW-0325">Glycoprotein</keyword>
<dbReference type="InterPro" id="IPR036179">
    <property type="entry name" value="Ig-like_dom_sf"/>
</dbReference>
<keyword evidence="3" id="KW-1015">Disulfide bond</keyword>
<dbReference type="AlphaFoldDB" id="A0AAU9XY51"/>
<dbReference type="PANTHER" id="PTHR11640:SF158">
    <property type="entry name" value="V-SET AND IMMUNOGLOBULIN DOMAIN-CONTAINING PROTEIN 10-LIKE 2"/>
    <property type="match status" value="1"/>
</dbReference>
<keyword evidence="8" id="KW-1185">Reference proteome</keyword>
<name>A0AAU9XY51_9CNID</name>
<dbReference type="GO" id="GO:0005911">
    <property type="term" value="C:cell-cell junction"/>
    <property type="evidence" value="ECO:0007669"/>
    <property type="project" value="TreeGrafter"/>
</dbReference>
<keyword evidence="2" id="KW-0472">Membrane</keyword>
<dbReference type="GO" id="GO:0098609">
    <property type="term" value="P:cell-cell adhesion"/>
    <property type="evidence" value="ECO:0007669"/>
    <property type="project" value="TreeGrafter"/>
</dbReference>
<dbReference type="InterPro" id="IPR007110">
    <property type="entry name" value="Ig-like_dom"/>
</dbReference>
<dbReference type="Gene3D" id="2.60.40.10">
    <property type="entry name" value="Immunoglobulins"/>
    <property type="match status" value="2"/>
</dbReference>
<dbReference type="SMART" id="SM00409">
    <property type="entry name" value="IG"/>
    <property type="match status" value="2"/>
</dbReference>
<dbReference type="InterPro" id="IPR013783">
    <property type="entry name" value="Ig-like_fold"/>
</dbReference>
<dbReference type="SUPFAM" id="SSF48726">
    <property type="entry name" value="Immunoglobulin"/>
    <property type="match status" value="2"/>
</dbReference>
<dbReference type="GO" id="GO:0050839">
    <property type="term" value="F:cell adhesion molecule binding"/>
    <property type="evidence" value="ECO:0007669"/>
    <property type="project" value="TreeGrafter"/>
</dbReference>
<evidence type="ECO:0000256" key="5">
    <source>
        <dbReference type="ARBA" id="ARBA00023319"/>
    </source>
</evidence>
<gene>
    <name evidence="7" type="ORF">PMEA_00034321</name>
</gene>
<dbReference type="Pfam" id="PF13895">
    <property type="entry name" value="Ig_2"/>
    <property type="match status" value="1"/>
</dbReference>
<proteinExistence type="predicted"/>
<evidence type="ECO:0000256" key="1">
    <source>
        <dbReference type="ARBA" id="ARBA00004479"/>
    </source>
</evidence>
<evidence type="ECO:0000313" key="7">
    <source>
        <dbReference type="EMBL" id="CAH3162618.1"/>
    </source>
</evidence>
<dbReference type="Proteomes" id="UP001159428">
    <property type="component" value="Unassembled WGS sequence"/>
</dbReference>
<dbReference type="EMBL" id="CALNXJ010000086">
    <property type="protein sequence ID" value="CAH3162618.1"/>
    <property type="molecule type" value="Genomic_DNA"/>
</dbReference>
<accession>A0AAU9XY51</accession>
<comment type="subcellular location">
    <subcellularLocation>
        <location evidence="1">Membrane</location>
        <topology evidence="1">Single-pass type I membrane protein</topology>
    </subcellularLocation>
</comment>
<reference evidence="7 8" key="1">
    <citation type="submission" date="2022-05" db="EMBL/GenBank/DDBJ databases">
        <authorList>
            <consortium name="Genoscope - CEA"/>
            <person name="William W."/>
        </authorList>
    </citation>
    <scope>NUCLEOTIDE SEQUENCE [LARGE SCALE GENOMIC DNA]</scope>
</reference>
<protein>
    <recommendedName>
        <fullName evidence="6">Ig-like domain-containing protein</fullName>
    </recommendedName>
</protein>
<sequence>MTDAAKINYTSGHQTLNESDTLDPICVADGNPTPNITWTRVYDNKAVSFPLIITGKQDEGGYKCTAGNGVGSLESRTFNVFVQNYHPVNTIVTTNLTNNVVVVNETFSITCSARANPPAKYRLYKGNEYVNGADNDAAIITSVVERARMVNYSCIPFNFYGNGTKGALAVTVHCKYSIV</sequence>
<evidence type="ECO:0000313" key="8">
    <source>
        <dbReference type="Proteomes" id="UP001159428"/>
    </source>
</evidence>
<keyword evidence="5" id="KW-0393">Immunoglobulin domain</keyword>
<evidence type="ECO:0000256" key="3">
    <source>
        <dbReference type="ARBA" id="ARBA00023157"/>
    </source>
</evidence>
<dbReference type="PANTHER" id="PTHR11640">
    <property type="entry name" value="NEPHRIN"/>
    <property type="match status" value="1"/>
</dbReference>
<dbReference type="GO" id="GO:0005886">
    <property type="term" value="C:plasma membrane"/>
    <property type="evidence" value="ECO:0007669"/>
    <property type="project" value="TreeGrafter"/>
</dbReference>
<organism evidence="7 8">
    <name type="scientific">Pocillopora meandrina</name>
    <dbReference type="NCBI Taxonomy" id="46732"/>
    <lineage>
        <taxon>Eukaryota</taxon>
        <taxon>Metazoa</taxon>
        <taxon>Cnidaria</taxon>
        <taxon>Anthozoa</taxon>
        <taxon>Hexacorallia</taxon>
        <taxon>Scleractinia</taxon>
        <taxon>Astrocoeniina</taxon>
        <taxon>Pocilloporidae</taxon>
        <taxon>Pocillopora</taxon>
    </lineage>
</organism>